<dbReference type="GO" id="GO:0005739">
    <property type="term" value="C:mitochondrion"/>
    <property type="evidence" value="ECO:0007669"/>
    <property type="project" value="GOC"/>
</dbReference>
<dbReference type="InterPro" id="IPR019165">
    <property type="entry name" value="Peptidase_M76_ATP23"/>
</dbReference>
<protein>
    <recommendedName>
        <fullName evidence="6">Mitochondrial inner membrane protease ATP23</fullName>
        <ecNumber evidence="6">3.4.24.-</ecNumber>
    </recommendedName>
</protein>
<dbReference type="PANTHER" id="PTHR21711">
    <property type="entry name" value="MITOCHONDRIAL INNER MEMBRANE PROTEASE"/>
    <property type="match status" value="1"/>
</dbReference>
<dbReference type="GO" id="GO:0034982">
    <property type="term" value="P:mitochondrial protein processing"/>
    <property type="evidence" value="ECO:0007669"/>
    <property type="project" value="TreeGrafter"/>
</dbReference>
<evidence type="ECO:0000256" key="2">
    <source>
        <dbReference type="ARBA" id="ARBA00022670"/>
    </source>
</evidence>
<name>A0A443R3Z3_9ACAR</name>
<reference evidence="8 9" key="1">
    <citation type="journal article" date="2018" name="Gigascience">
        <title>Genomes of trombidid mites reveal novel predicted allergens and laterally-transferred genes associated with secondary metabolism.</title>
        <authorList>
            <person name="Dong X."/>
            <person name="Chaisiri K."/>
            <person name="Xia D."/>
            <person name="Armstrong S.D."/>
            <person name="Fang Y."/>
            <person name="Donnelly M.J."/>
            <person name="Kadowaki T."/>
            <person name="McGarry J.W."/>
            <person name="Darby A.C."/>
            <person name="Makepeace B.L."/>
        </authorList>
    </citation>
    <scope>NUCLEOTIDE SEQUENCE [LARGE SCALE GENOMIC DNA]</scope>
    <source>
        <strain evidence="8">UoL-WK</strain>
    </source>
</reference>
<evidence type="ECO:0000313" key="7">
    <source>
        <dbReference type="EMBL" id="RWS09958.1"/>
    </source>
</evidence>
<dbReference type="Proteomes" id="UP000285301">
    <property type="component" value="Unassembled WGS sequence"/>
</dbReference>
<evidence type="ECO:0000313" key="9">
    <source>
        <dbReference type="Proteomes" id="UP000285301"/>
    </source>
</evidence>
<keyword evidence="9" id="KW-1185">Reference proteome</keyword>
<organism evidence="8 9">
    <name type="scientific">Dinothrombium tinctorium</name>
    <dbReference type="NCBI Taxonomy" id="1965070"/>
    <lineage>
        <taxon>Eukaryota</taxon>
        <taxon>Metazoa</taxon>
        <taxon>Ecdysozoa</taxon>
        <taxon>Arthropoda</taxon>
        <taxon>Chelicerata</taxon>
        <taxon>Arachnida</taxon>
        <taxon>Acari</taxon>
        <taxon>Acariformes</taxon>
        <taxon>Trombidiformes</taxon>
        <taxon>Prostigmata</taxon>
        <taxon>Anystina</taxon>
        <taxon>Parasitengona</taxon>
        <taxon>Trombidioidea</taxon>
        <taxon>Trombidiidae</taxon>
        <taxon>Dinothrombium</taxon>
    </lineage>
</organism>
<reference evidence="8" key="2">
    <citation type="submission" date="2018-11" db="EMBL/GenBank/DDBJ databases">
        <title>Trombidioid mite genomics.</title>
        <authorList>
            <person name="Dong X."/>
        </authorList>
    </citation>
    <scope>NUCLEOTIDE SEQUENCE</scope>
    <source>
        <strain evidence="8">UoL-WK</strain>
    </source>
</reference>
<evidence type="ECO:0000256" key="5">
    <source>
        <dbReference type="ARBA" id="ARBA00023049"/>
    </source>
</evidence>
<feature type="non-terminal residue" evidence="8">
    <location>
        <position position="107"/>
    </location>
</feature>
<sequence length="107" mass="11988">MGPEVGAKNVVGVRCARRERAIDYKRHFTCEFCGPEVTGGYDPQLNQVVVCYNKTPTQKSLQPVLTHELIHMFDYCRTEFDGNNIEHVACSEIRAANLAHCSFLGAL</sequence>
<evidence type="ECO:0000256" key="4">
    <source>
        <dbReference type="ARBA" id="ARBA00022801"/>
    </source>
</evidence>
<dbReference type="GO" id="GO:0033615">
    <property type="term" value="P:mitochondrial proton-transporting ATP synthase complex assembly"/>
    <property type="evidence" value="ECO:0007669"/>
    <property type="project" value="TreeGrafter"/>
</dbReference>
<keyword evidence="3 6" id="KW-0479">Metal-binding</keyword>
<keyword evidence="5 6" id="KW-0482">Metalloprotease</keyword>
<keyword evidence="2 6" id="KW-0645">Protease</keyword>
<comment type="caution">
    <text evidence="8">The sequence shown here is derived from an EMBL/GenBank/DDBJ whole genome shotgun (WGS) entry which is preliminary data.</text>
</comment>
<dbReference type="Pfam" id="PF09768">
    <property type="entry name" value="Peptidase_M76"/>
    <property type="match status" value="1"/>
</dbReference>
<dbReference type="GO" id="GO:0004222">
    <property type="term" value="F:metalloendopeptidase activity"/>
    <property type="evidence" value="ECO:0007669"/>
    <property type="project" value="InterPro"/>
</dbReference>
<evidence type="ECO:0000256" key="3">
    <source>
        <dbReference type="ARBA" id="ARBA00022723"/>
    </source>
</evidence>
<dbReference type="AlphaFoldDB" id="A0A443R3Z3"/>
<dbReference type="EC" id="3.4.24.-" evidence="6"/>
<dbReference type="GO" id="GO:0046872">
    <property type="term" value="F:metal ion binding"/>
    <property type="evidence" value="ECO:0007669"/>
    <property type="project" value="UniProtKB-KW"/>
</dbReference>
<gene>
    <name evidence="7" type="ORF">B4U79_04307</name>
    <name evidence="8" type="ORF">B4U79_13339</name>
</gene>
<proteinExistence type="inferred from homology"/>
<dbReference type="OrthoDB" id="285308at2759"/>
<evidence type="ECO:0000313" key="8">
    <source>
        <dbReference type="EMBL" id="RWS09993.1"/>
    </source>
</evidence>
<comment type="similarity">
    <text evidence="1 6">Belongs to the peptidase M76 family.</text>
</comment>
<evidence type="ECO:0000256" key="1">
    <source>
        <dbReference type="ARBA" id="ARBA00009915"/>
    </source>
</evidence>
<dbReference type="STRING" id="1965070.A0A443R3Z3"/>
<dbReference type="EMBL" id="NCKU01002259">
    <property type="protein sequence ID" value="RWS09993.1"/>
    <property type="molecule type" value="Genomic_DNA"/>
</dbReference>
<accession>A0A443R3Z3</accession>
<dbReference type="PANTHER" id="PTHR21711:SF0">
    <property type="entry name" value="MITOCHONDRIAL INNER MEMBRANE PROTEASE ATP23 HOMOLOG"/>
    <property type="match status" value="1"/>
</dbReference>
<keyword evidence="4 6" id="KW-0378">Hydrolase</keyword>
<evidence type="ECO:0000256" key="6">
    <source>
        <dbReference type="RuleBase" id="RU364057"/>
    </source>
</evidence>
<dbReference type="EMBL" id="NCKU01002274">
    <property type="protein sequence ID" value="RWS09958.1"/>
    <property type="molecule type" value="Genomic_DNA"/>
</dbReference>